<evidence type="ECO:0000313" key="1">
    <source>
        <dbReference type="EMBL" id="GAA4454517.1"/>
    </source>
</evidence>
<accession>A0ABP8MTC4</accession>
<name>A0ABP8MTC4_9BACT</name>
<dbReference type="EMBL" id="BAABEZ010000022">
    <property type="protein sequence ID" value="GAA4454517.1"/>
    <property type="molecule type" value="Genomic_DNA"/>
</dbReference>
<organism evidence="1 2">
    <name type="scientific">Rurimicrobium arvi</name>
    <dbReference type="NCBI Taxonomy" id="2049916"/>
    <lineage>
        <taxon>Bacteria</taxon>
        <taxon>Pseudomonadati</taxon>
        <taxon>Bacteroidota</taxon>
        <taxon>Chitinophagia</taxon>
        <taxon>Chitinophagales</taxon>
        <taxon>Chitinophagaceae</taxon>
        <taxon>Rurimicrobium</taxon>
    </lineage>
</organism>
<protein>
    <recommendedName>
        <fullName evidence="3">Phosphoribosylpyrophosphate synthetase</fullName>
    </recommendedName>
</protein>
<evidence type="ECO:0000313" key="2">
    <source>
        <dbReference type="Proteomes" id="UP001501410"/>
    </source>
</evidence>
<reference evidence="2" key="1">
    <citation type="journal article" date="2019" name="Int. J. Syst. Evol. Microbiol.">
        <title>The Global Catalogue of Microorganisms (GCM) 10K type strain sequencing project: providing services to taxonomists for standard genome sequencing and annotation.</title>
        <authorList>
            <consortium name="The Broad Institute Genomics Platform"/>
            <consortium name="The Broad Institute Genome Sequencing Center for Infectious Disease"/>
            <person name="Wu L."/>
            <person name="Ma J."/>
        </authorList>
    </citation>
    <scope>NUCLEOTIDE SEQUENCE [LARGE SCALE GENOMIC DNA]</scope>
    <source>
        <strain evidence="2">JCM 31921</strain>
    </source>
</reference>
<gene>
    <name evidence="1" type="ORF">GCM10023092_16650</name>
</gene>
<dbReference type="RefSeq" id="WP_344825303.1">
    <property type="nucleotide sequence ID" value="NZ_BAABEZ010000022.1"/>
</dbReference>
<comment type="caution">
    <text evidence="1">The sequence shown here is derived from an EMBL/GenBank/DDBJ whole genome shotgun (WGS) entry which is preliminary data.</text>
</comment>
<sequence>MNETINNNKDWQNLPSGDTADMKTLASCVTKLDSLGYTTQFKAGEGFLQSLSTEKQFRPEEVHIVNFYRFEGASSPEDNAILYAIRTKDGEMGTLTDAYGAYSDTELTTFIQEVEKIQKKVDPETPMGDL</sequence>
<proteinExistence type="predicted"/>
<dbReference type="Proteomes" id="UP001501410">
    <property type="component" value="Unassembled WGS sequence"/>
</dbReference>
<keyword evidence="2" id="KW-1185">Reference proteome</keyword>
<evidence type="ECO:0008006" key="3">
    <source>
        <dbReference type="Google" id="ProtNLM"/>
    </source>
</evidence>